<accession>A0A2C9UUS6</accession>
<evidence type="ECO:0000256" key="1">
    <source>
        <dbReference type="SAM" id="Phobius"/>
    </source>
</evidence>
<proteinExistence type="predicted"/>
<evidence type="ECO:0000313" key="2">
    <source>
        <dbReference type="EMBL" id="OAY34679.1"/>
    </source>
</evidence>
<gene>
    <name evidence="2" type="ORF">MANES_12G038700</name>
</gene>
<keyword evidence="1" id="KW-1133">Transmembrane helix</keyword>
<dbReference type="AlphaFoldDB" id="A0A2C9UUS6"/>
<feature type="transmembrane region" description="Helical" evidence="1">
    <location>
        <begin position="20"/>
        <end position="44"/>
    </location>
</feature>
<keyword evidence="1" id="KW-0812">Transmembrane</keyword>
<protein>
    <submittedName>
        <fullName evidence="2">Uncharacterized protein</fullName>
    </submittedName>
</protein>
<name>A0A2C9UUS6_MANES</name>
<sequence>MPLAGISITGIVDTQLNSLLIFYRFFPGGCLIFLMLQFPLLLAYNKNQQT</sequence>
<reference evidence="2" key="1">
    <citation type="submission" date="2016-02" db="EMBL/GenBank/DDBJ databases">
        <title>WGS assembly of Manihot esculenta.</title>
        <authorList>
            <person name="Bredeson J.V."/>
            <person name="Prochnik S.E."/>
            <person name="Lyons J.B."/>
            <person name="Schmutz J."/>
            <person name="Grimwood J."/>
            <person name="Vrebalov J."/>
            <person name="Bart R.S."/>
            <person name="Amuge T."/>
            <person name="Ferguson M.E."/>
            <person name="Green R."/>
            <person name="Putnam N."/>
            <person name="Stites J."/>
            <person name="Rounsley S."/>
            <person name="Rokhsar D.S."/>
        </authorList>
    </citation>
    <scope>NUCLEOTIDE SEQUENCE [LARGE SCALE GENOMIC DNA]</scope>
    <source>
        <tissue evidence="2">Leaf</tissue>
    </source>
</reference>
<keyword evidence="1" id="KW-0472">Membrane</keyword>
<organism evidence="2">
    <name type="scientific">Manihot esculenta</name>
    <name type="common">Cassava</name>
    <name type="synonym">Jatropha manihot</name>
    <dbReference type="NCBI Taxonomy" id="3983"/>
    <lineage>
        <taxon>Eukaryota</taxon>
        <taxon>Viridiplantae</taxon>
        <taxon>Streptophyta</taxon>
        <taxon>Embryophyta</taxon>
        <taxon>Tracheophyta</taxon>
        <taxon>Spermatophyta</taxon>
        <taxon>Magnoliopsida</taxon>
        <taxon>eudicotyledons</taxon>
        <taxon>Gunneridae</taxon>
        <taxon>Pentapetalae</taxon>
        <taxon>rosids</taxon>
        <taxon>fabids</taxon>
        <taxon>Malpighiales</taxon>
        <taxon>Euphorbiaceae</taxon>
        <taxon>Crotonoideae</taxon>
        <taxon>Manihoteae</taxon>
        <taxon>Manihot</taxon>
    </lineage>
</organism>
<dbReference type="EMBL" id="CM004398">
    <property type="protein sequence ID" value="OAY34679.1"/>
    <property type="molecule type" value="Genomic_DNA"/>
</dbReference>